<feature type="transmembrane region" description="Helical" evidence="2">
    <location>
        <begin position="274"/>
        <end position="293"/>
    </location>
</feature>
<evidence type="ECO:0000313" key="4">
    <source>
        <dbReference type="Proteomes" id="UP001378242"/>
    </source>
</evidence>
<comment type="caution">
    <text evidence="3">The sequence shown here is derived from an EMBL/GenBank/DDBJ whole genome shotgun (WGS) entry which is preliminary data.</text>
</comment>
<dbReference type="EMBL" id="JBAKAP010000003">
    <property type="protein sequence ID" value="MEL0616006.1"/>
    <property type="molecule type" value="Genomic_DNA"/>
</dbReference>
<protein>
    <recommendedName>
        <fullName evidence="5">DUF805 domain-containing protein</fullName>
    </recommendedName>
</protein>
<evidence type="ECO:0000313" key="3">
    <source>
        <dbReference type="EMBL" id="MEL0616006.1"/>
    </source>
</evidence>
<keyword evidence="4" id="KW-1185">Reference proteome</keyword>
<keyword evidence="2" id="KW-0472">Membrane</keyword>
<name>A0ABU9GC06_COBMA</name>
<proteinExistence type="predicted"/>
<gene>
    <name evidence="3" type="ORF">V6243_04115</name>
</gene>
<sequence>MTPIFEKDIRYFTRHEQEYVAPIRRRKLYTAWSLALVGILLVGLSCVFLMAPLLFPEKDSLPWPADLVVIVIVWVGLFLMSLPYHARHGMPPTAGRMTGQLEEVTSSTPTTPPDSIIEDRFQRQGWKQTHEGISYHSSNPRKITTRHYYLGNTRLILPPGADDIVRPALGEEISVIGAHVSDGVSPPFRTLFPFLRLARQGSPDHGYMVVLQYDDKINIDGVLEKYGKHFFWRRRMRKPLLALVMVLLLMLPFLSSLIIALIDHFSEGLGPGLTYPWWAACLCLVLFFPVIYLKTRKALIGKSDMIDYQEQLKG</sequence>
<feature type="transmembrane region" description="Helical" evidence="2">
    <location>
        <begin position="34"/>
        <end position="55"/>
    </location>
</feature>
<evidence type="ECO:0000256" key="2">
    <source>
        <dbReference type="SAM" id="Phobius"/>
    </source>
</evidence>
<accession>A0ABU9GC06</accession>
<dbReference type="Proteomes" id="UP001378242">
    <property type="component" value="Unassembled WGS sequence"/>
</dbReference>
<keyword evidence="2" id="KW-0812">Transmembrane</keyword>
<dbReference type="RefSeq" id="WP_341541943.1">
    <property type="nucleotide sequence ID" value="NZ_JBAKAP010000003.1"/>
</dbReference>
<feature type="transmembrane region" description="Helical" evidence="2">
    <location>
        <begin position="240"/>
        <end position="262"/>
    </location>
</feature>
<reference evidence="3 4" key="1">
    <citation type="submission" date="2024-02" db="EMBL/GenBank/DDBJ databases">
        <title>Bacteria isolated from the canopy kelp, Nereocystis luetkeana.</title>
        <authorList>
            <person name="Pfister C.A."/>
            <person name="Younker I.T."/>
            <person name="Light S.H."/>
        </authorList>
    </citation>
    <scope>NUCLEOTIDE SEQUENCE [LARGE SCALE GENOMIC DNA]</scope>
    <source>
        <strain evidence="3 4">TI.5.07</strain>
    </source>
</reference>
<keyword evidence="2" id="KW-1133">Transmembrane helix</keyword>
<feature type="region of interest" description="Disordered" evidence="1">
    <location>
        <begin position="93"/>
        <end position="116"/>
    </location>
</feature>
<feature type="compositionally biased region" description="Low complexity" evidence="1">
    <location>
        <begin position="105"/>
        <end position="115"/>
    </location>
</feature>
<feature type="transmembrane region" description="Helical" evidence="2">
    <location>
        <begin position="67"/>
        <end position="86"/>
    </location>
</feature>
<evidence type="ECO:0000256" key="1">
    <source>
        <dbReference type="SAM" id="MobiDB-lite"/>
    </source>
</evidence>
<organism evidence="3 4">
    <name type="scientific">Cobetia marina</name>
    <name type="common">Deleya marina</name>
    <dbReference type="NCBI Taxonomy" id="28258"/>
    <lineage>
        <taxon>Bacteria</taxon>
        <taxon>Pseudomonadati</taxon>
        <taxon>Pseudomonadota</taxon>
        <taxon>Gammaproteobacteria</taxon>
        <taxon>Oceanospirillales</taxon>
        <taxon>Halomonadaceae</taxon>
        <taxon>Cobetia</taxon>
    </lineage>
</organism>
<evidence type="ECO:0008006" key="5">
    <source>
        <dbReference type="Google" id="ProtNLM"/>
    </source>
</evidence>